<feature type="non-terminal residue" evidence="1">
    <location>
        <position position="1"/>
    </location>
</feature>
<dbReference type="AlphaFoldDB" id="A0AAN5CF24"/>
<sequence>LLLLALCRTSSVSAASLSAQSSAEQDKVNALLPASFIPPTHILTKDVQNDIQRKTGGDSTSVYTALALGAVLEGGKKVPAEVTGNDIINNGILCAYADNNVASVFKDVIYGNVNQVAERRWFQQSFGHDLDCNSNTPVTKCFCKEKNTLIYCLGLKYKETIKRKCRKQAHDELKTLGGKLAKAYDYDKFYKDGNDVSDQKSMQSILKNVDGSVDQIKEFAQDVLCEAIHPQADAKMEALFATEPSYILVEAVILGVVGQAIALENPPAMAQAQAKGNPCMSDEVFKTSEFDKGFTFCLYKTWGKEFEKQKYLTCSANGVATFDDSHKPKASPQFAPISGFGSGSASGSASASGSGSNPASASLLPPYSPSLLLLPPSLLLLPLATAAAVLLRHYNCLNY</sequence>
<organism evidence="1 2">
    <name type="scientific">Pristionchus mayeri</name>
    <dbReference type="NCBI Taxonomy" id="1317129"/>
    <lineage>
        <taxon>Eukaryota</taxon>
        <taxon>Metazoa</taxon>
        <taxon>Ecdysozoa</taxon>
        <taxon>Nematoda</taxon>
        <taxon>Chromadorea</taxon>
        <taxon>Rhabditida</taxon>
        <taxon>Rhabditina</taxon>
        <taxon>Diplogasteromorpha</taxon>
        <taxon>Diplogasteroidea</taxon>
        <taxon>Neodiplogasteridae</taxon>
        <taxon>Pristionchus</taxon>
    </lineage>
</organism>
<dbReference type="Proteomes" id="UP001328107">
    <property type="component" value="Unassembled WGS sequence"/>
</dbReference>
<keyword evidence="2" id="KW-1185">Reference proteome</keyword>
<dbReference type="EMBL" id="BTRK01000003">
    <property type="protein sequence ID" value="GMR43535.1"/>
    <property type="molecule type" value="Genomic_DNA"/>
</dbReference>
<evidence type="ECO:0000313" key="2">
    <source>
        <dbReference type="Proteomes" id="UP001328107"/>
    </source>
</evidence>
<proteinExistence type="predicted"/>
<accession>A0AAN5CF24</accession>
<name>A0AAN5CF24_9BILA</name>
<reference evidence="2" key="1">
    <citation type="submission" date="2022-10" db="EMBL/GenBank/DDBJ databases">
        <title>Genome assembly of Pristionchus species.</title>
        <authorList>
            <person name="Yoshida K."/>
            <person name="Sommer R.J."/>
        </authorList>
    </citation>
    <scope>NUCLEOTIDE SEQUENCE [LARGE SCALE GENOMIC DNA]</scope>
    <source>
        <strain evidence="2">RS5460</strain>
    </source>
</reference>
<comment type="caution">
    <text evidence="1">The sequence shown here is derived from an EMBL/GenBank/DDBJ whole genome shotgun (WGS) entry which is preliminary data.</text>
</comment>
<protein>
    <submittedName>
        <fullName evidence="1">Uncharacterized protein</fullName>
    </submittedName>
</protein>
<gene>
    <name evidence="1" type="ORF">PMAYCL1PPCAC_13730</name>
</gene>
<evidence type="ECO:0000313" key="1">
    <source>
        <dbReference type="EMBL" id="GMR43535.1"/>
    </source>
</evidence>